<dbReference type="InterPro" id="IPR000719">
    <property type="entry name" value="Prot_kinase_dom"/>
</dbReference>
<dbReference type="SMART" id="SM00220">
    <property type="entry name" value="S_TKc"/>
    <property type="match status" value="1"/>
</dbReference>
<dbReference type="InterPro" id="IPR011009">
    <property type="entry name" value="Kinase-like_dom_sf"/>
</dbReference>
<dbReference type="Gene3D" id="1.10.510.10">
    <property type="entry name" value="Transferase(Phosphotransferase) domain 1"/>
    <property type="match status" value="1"/>
</dbReference>
<sequence>MTDLPSFGRRMVTLVKGEKIGSGSSGFVYDATEQGFGRIVALKKARVSLRVKRSLLQHEAAVIKLLHGHPAIPNVFAYDRIEHFELLSMEHFDQCLGDMVNEGSPLSLPLVLDIADQMLSALEHIHSHNIVHRDIKPSNIMIKTCGSTDIALIDFGLAYRVSKITPLPKPSYEEVYSVFGTLSYASLVAHDISHLSYRDDLESLAYTLIYLLQGNLPWTYFAAHGTTRSRTRQVYAQKQKYDGKRLVVESNTLPIFGMLLDYARSLSADSIPDYAAWRKDFKGCTSQGDLIKPWKAQTAVTERYTISTLAPPPPIERGQIVLVQFLSTVTVEEYTEDADGNPSYIHDPSLTSSEWQTRARPAIVLGVKWDDWARVYHFSVVAIAQWTAGCGSSTTLNVPIVTVKSASHASQTETITTTPPWPLENTFCYAFQRPVRFCCLPSQKKIDSTWKVDAADVNLLRSVLMPRSGPSSLPQHEARVYPDVDIRDDAMLRSSAAQLYAEISTLDEKYVWTQDEGERSSVDWHSNRAWHDECVKAARRWDYDNKKDWRIWTHDVDPQYGEDEVDDSYMKRDYSLWTYLRQQERDKTLTLSPLGDGEELSASSVEDLDGITLLGDEMDNLF</sequence>
<organism evidence="6 7">
    <name type="scientific">Cerrena zonata</name>
    <dbReference type="NCBI Taxonomy" id="2478898"/>
    <lineage>
        <taxon>Eukaryota</taxon>
        <taxon>Fungi</taxon>
        <taxon>Dikarya</taxon>
        <taxon>Basidiomycota</taxon>
        <taxon>Agaricomycotina</taxon>
        <taxon>Agaricomycetes</taxon>
        <taxon>Polyporales</taxon>
        <taxon>Cerrenaceae</taxon>
        <taxon>Cerrena</taxon>
    </lineage>
</organism>
<dbReference type="SUPFAM" id="SSF56112">
    <property type="entry name" value="Protein kinase-like (PK-like)"/>
    <property type="match status" value="1"/>
</dbReference>
<evidence type="ECO:0000313" key="7">
    <source>
        <dbReference type="Proteomes" id="UP001385951"/>
    </source>
</evidence>
<dbReference type="GO" id="GO:0005524">
    <property type="term" value="F:ATP binding"/>
    <property type="evidence" value="ECO:0007669"/>
    <property type="project" value="UniProtKB-UniRule"/>
</dbReference>
<dbReference type="InterPro" id="IPR050235">
    <property type="entry name" value="CK1_Ser-Thr_kinase"/>
</dbReference>
<dbReference type="InterPro" id="IPR017441">
    <property type="entry name" value="Protein_kinase_ATP_BS"/>
</dbReference>
<dbReference type="PROSITE" id="PS00108">
    <property type="entry name" value="PROTEIN_KINASE_ST"/>
    <property type="match status" value="1"/>
</dbReference>
<dbReference type="AlphaFoldDB" id="A0AAW0FYV9"/>
<dbReference type="PROSITE" id="PS50011">
    <property type="entry name" value="PROTEIN_KINASE_DOM"/>
    <property type="match status" value="1"/>
</dbReference>
<evidence type="ECO:0000256" key="3">
    <source>
        <dbReference type="ARBA" id="ARBA00022840"/>
    </source>
</evidence>
<reference evidence="6 7" key="1">
    <citation type="submission" date="2022-09" db="EMBL/GenBank/DDBJ databases">
        <authorList>
            <person name="Palmer J.M."/>
        </authorList>
    </citation>
    <scope>NUCLEOTIDE SEQUENCE [LARGE SCALE GENOMIC DNA]</scope>
    <source>
        <strain evidence="6 7">DSM 7382</strain>
    </source>
</reference>
<comment type="caution">
    <text evidence="6">The sequence shown here is derived from an EMBL/GenBank/DDBJ whole genome shotgun (WGS) entry which is preliminary data.</text>
</comment>
<evidence type="ECO:0000256" key="4">
    <source>
        <dbReference type="PROSITE-ProRule" id="PRU10141"/>
    </source>
</evidence>
<dbReference type="PANTHER" id="PTHR11909">
    <property type="entry name" value="CASEIN KINASE-RELATED"/>
    <property type="match status" value="1"/>
</dbReference>
<protein>
    <recommendedName>
        <fullName evidence="1">non-specific serine/threonine protein kinase</fullName>
        <ecNumber evidence="1">2.7.11.1</ecNumber>
    </recommendedName>
</protein>
<dbReference type="Proteomes" id="UP001385951">
    <property type="component" value="Unassembled WGS sequence"/>
</dbReference>
<dbReference type="EMBL" id="JASBNA010000018">
    <property type="protein sequence ID" value="KAK7685976.1"/>
    <property type="molecule type" value="Genomic_DNA"/>
</dbReference>
<dbReference type="InterPro" id="IPR008271">
    <property type="entry name" value="Ser/Thr_kinase_AS"/>
</dbReference>
<feature type="domain" description="Protein kinase" evidence="5">
    <location>
        <begin position="14"/>
        <end position="295"/>
    </location>
</feature>
<dbReference type="PROSITE" id="PS00107">
    <property type="entry name" value="PROTEIN_KINASE_ATP"/>
    <property type="match status" value="1"/>
</dbReference>
<evidence type="ECO:0000256" key="1">
    <source>
        <dbReference type="ARBA" id="ARBA00012513"/>
    </source>
</evidence>
<accession>A0AAW0FYV9</accession>
<dbReference type="EC" id="2.7.11.1" evidence="1"/>
<proteinExistence type="predicted"/>
<evidence type="ECO:0000313" key="6">
    <source>
        <dbReference type="EMBL" id="KAK7685976.1"/>
    </source>
</evidence>
<keyword evidence="7" id="KW-1185">Reference proteome</keyword>
<dbReference type="GO" id="GO:0004674">
    <property type="term" value="F:protein serine/threonine kinase activity"/>
    <property type="evidence" value="ECO:0007669"/>
    <property type="project" value="UniProtKB-EC"/>
</dbReference>
<dbReference type="Pfam" id="PF00069">
    <property type="entry name" value="Pkinase"/>
    <property type="match status" value="1"/>
</dbReference>
<gene>
    <name evidence="6" type="ORF">QCA50_010786</name>
</gene>
<feature type="binding site" evidence="4">
    <location>
        <position position="43"/>
    </location>
    <ligand>
        <name>ATP</name>
        <dbReference type="ChEBI" id="CHEBI:30616"/>
    </ligand>
</feature>
<keyword evidence="2 4" id="KW-0547">Nucleotide-binding</keyword>
<name>A0AAW0FYV9_9APHY</name>
<keyword evidence="3 4" id="KW-0067">ATP-binding</keyword>
<evidence type="ECO:0000256" key="2">
    <source>
        <dbReference type="ARBA" id="ARBA00022741"/>
    </source>
</evidence>
<evidence type="ECO:0000259" key="5">
    <source>
        <dbReference type="PROSITE" id="PS50011"/>
    </source>
</evidence>